<dbReference type="RefSeq" id="WP_069552428.1">
    <property type="nucleotide sequence ID" value="NZ_WKED01000035.1"/>
</dbReference>
<dbReference type="Pfam" id="PF00589">
    <property type="entry name" value="Phage_integrase"/>
    <property type="match status" value="1"/>
</dbReference>
<evidence type="ECO:0000313" key="5">
    <source>
        <dbReference type="Proteomes" id="UP000814003"/>
    </source>
</evidence>
<evidence type="ECO:0000259" key="3">
    <source>
        <dbReference type="PROSITE" id="PS51898"/>
    </source>
</evidence>
<sequence>MRRKNAANLDLPPRMIRRNATLKSGKIWTGYYYNGRDANGKRKEIPLGGDLDQAKVEWARLERRAPPKPSHLLGFLFDRYVKEIIPTKGLRTQSDNMKELKQLRKAFEKAPIDSITPQVVAQYRDARTAKVRANREIALLSHMFTIAREWGLTSNANPCFGVRRNKETPRDYYAGDIVWNAVYDAAVQELKDAMDLAYLTGQRPADVLAVATTDLNAGFLMVKQGKTAKKLRLRLEDEGVQSALSAFLIDLQERRALNSIKTSRLITNASGLRMSQQMLRNRWDDARENAAIKAGAAGDNALAVLIRQFQFKDIRPKAASEIELTHASRLLGHSTEEMTKKVYRRVGEIVKPTK</sequence>
<keyword evidence="5" id="KW-1185">Reference proteome</keyword>
<gene>
    <name evidence="4" type="ORF">GIW56_18415</name>
</gene>
<dbReference type="Gene3D" id="1.10.150.130">
    <property type="match status" value="1"/>
</dbReference>
<dbReference type="InterPro" id="IPR010998">
    <property type="entry name" value="Integrase_recombinase_N"/>
</dbReference>
<keyword evidence="1" id="KW-0238">DNA-binding</keyword>
<dbReference type="Proteomes" id="UP000814003">
    <property type="component" value="Unassembled WGS sequence"/>
</dbReference>
<dbReference type="InterPro" id="IPR002104">
    <property type="entry name" value="Integrase_catalytic"/>
</dbReference>
<dbReference type="InterPro" id="IPR011010">
    <property type="entry name" value="DNA_brk_join_enz"/>
</dbReference>
<name>A0ABS9FAQ9_9PSED</name>
<evidence type="ECO:0000256" key="2">
    <source>
        <dbReference type="ARBA" id="ARBA00023172"/>
    </source>
</evidence>
<dbReference type="Gene3D" id="1.10.443.10">
    <property type="entry name" value="Intergrase catalytic core"/>
    <property type="match status" value="1"/>
</dbReference>
<accession>A0ABS9FAQ9</accession>
<dbReference type="InterPro" id="IPR013762">
    <property type="entry name" value="Integrase-like_cat_sf"/>
</dbReference>
<comment type="caution">
    <text evidence="4">The sequence shown here is derived from an EMBL/GenBank/DDBJ whole genome shotgun (WGS) entry which is preliminary data.</text>
</comment>
<proteinExistence type="predicted"/>
<evidence type="ECO:0000256" key="1">
    <source>
        <dbReference type="ARBA" id="ARBA00023125"/>
    </source>
</evidence>
<dbReference type="EMBL" id="WKED01000035">
    <property type="protein sequence ID" value="MCF5108823.1"/>
    <property type="molecule type" value="Genomic_DNA"/>
</dbReference>
<dbReference type="PROSITE" id="PS51898">
    <property type="entry name" value="TYR_RECOMBINASE"/>
    <property type="match status" value="1"/>
</dbReference>
<feature type="domain" description="Tyr recombinase" evidence="3">
    <location>
        <begin position="168"/>
        <end position="354"/>
    </location>
</feature>
<dbReference type="SUPFAM" id="SSF56349">
    <property type="entry name" value="DNA breaking-rejoining enzymes"/>
    <property type="match status" value="1"/>
</dbReference>
<organism evidence="4 5">
    <name type="scientific">Pseudomonas gessardii</name>
    <dbReference type="NCBI Taxonomy" id="78544"/>
    <lineage>
        <taxon>Bacteria</taxon>
        <taxon>Pseudomonadati</taxon>
        <taxon>Pseudomonadota</taxon>
        <taxon>Gammaproteobacteria</taxon>
        <taxon>Pseudomonadales</taxon>
        <taxon>Pseudomonadaceae</taxon>
        <taxon>Pseudomonas</taxon>
    </lineage>
</organism>
<keyword evidence="2" id="KW-0233">DNA recombination</keyword>
<evidence type="ECO:0000313" key="4">
    <source>
        <dbReference type="EMBL" id="MCF5108823.1"/>
    </source>
</evidence>
<protein>
    <submittedName>
        <fullName evidence="4">Tyrosine-type recombinase/integrase</fullName>
    </submittedName>
</protein>
<reference evidence="4 5" key="1">
    <citation type="submission" date="2019-11" db="EMBL/GenBank/DDBJ databases">
        <title>Epiphytic Pseudomonas syringae from cherry orchards.</title>
        <authorList>
            <person name="Hulin M.T."/>
        </authorList>
    </citation>
    <scope>NUCLEOTIDE SEQUENCE [LARGE SCALE GENOMIC DNA]</scope>
    <source>
        <strain evidence="4 5">PA-6-5B</strain>
    </source>
</reference>